<feature type="compositionally biased region" description="Polar residues" evidence="2">
    <location>
        <begin position="232"/>
        <end position="244"/>
    </location>
</feature>
<proteinExistence type="predicted"/>
<reference evidence="4" key="1">
    <citation type="submission" date="2019-12" db="UniProtKB">
        <authorList>
            <consortium name="WormBaseParasite"/>
        </authorList>
    </citation>
    <scope>IDENTIFICATION</scope>
</reference>
<keyword evidence="3" id="KW-1185">Reference proteome</keyword>
<keyword evidence="1" id="KW-0175">Coiled coil</keyword>
<evidence type="ECO:0000313" key="3">
    <source>
        <dbReference type="Proteomes" id="UP000046395"/>
    </source>
</evidence>
<dbReference type="InterPro" id="IPR040362">
    <property type="entry name" value="RELCH"/>
</dbReference>
<dbReference type="STRING" id="70415.A0A5S6QDX9"/>
<evidence type="ECO:0000256" key="1">
    <source>
        <dbReference type="SAM" id="Coils"/>
    </source>
</evidence>
<dbReference type="PROSITE" id="PS50896">
    <property type="entry name" value="LISH"/>
    <property type="match status" value="1"/>
</dbReference>
<sequence length="946" mass="105204">MQKDCSGSIGRTSSAQTLDSLDCTRISDEPEKRYEERISILEFELRQANATVKTLREHLTLATSEADVSQGVSSNCIPEEYVKIQIKPHEQRVLNFLINEYLLKNDFKITSVTFSEEVRNQDFDSWADVGLNLARPPDLLTIYRHGFASLPQSKPEMRDANVQIDISGSQSPASSESIPSTNSFVLLNRLNAENSSLLERNQYLEEELRLAKAKLEVISTAQADSDLRSPSVAEQSSDQPTANEVDSPHGEVSRTRQSFYKRLSSMLCACRPVSGEFAFEKVGYLNAFAGQAAPTSEVIQVIGELLFSLIPKISIRKRECILPLIAVVVIAHPVSKRREELCAMMFDLFKHPDTDQRQALIDVCTYVASKVDSTRVETEILVHCVQRIDSRSLEQRTMAAEVVSALTPFMSKPILSSLIVSVLRQMILSNNSEKVLVAMVQACSRLCCFITANEKFPVLNELFLTALNSANKIVVDQALSTFLPSLAVWAMEDFALLEKLVTSVLSRMECVVDLLYKKCAKGGKEHQQLNAYFDCLGSLVPVLFWDVVRCNPAKTEQPDDAQQADCNAQIPREYLLDDLTLYASASEVQRLAGSFRQLTEMEWHPSWQALDFVTRSVLTPLVVLIRKVEASDYSVLCSAVHCFTRFANFFGQGFVRNRLCPLLQIDRAGTTNKNDEEFSNLSLPICTIAVLGKLNQKSDTERLQRFLKKTVTTVAERNLPVRCLILTLLELIRVHPEKQLVFDVMHTCSEHPSRHVRSHSASILSDLAGAVSAGDLELKILSLLTKLANDSSPEVRVNTVMGLCSLASGSESAAQVSEDAKHELGKIFADVPGTIGNGCAAEMLGKIARFAPTFAIHFLDYFFLPQLYALTQRCHAANDESTATVLPALFDVYIALSCCCFSPTTVSGHFLPGLRVLSRELDTRHAKVAQSIIIDQERKLYNFQSA</sequence>
<dbReference type="AlphaFoldDB" id="A0A5S6QDX9"/>
<dbReference type="GO" id="GO:0055037">
    <property type="term" value="C:recycling endosome"/>
    <property type="evidence" value="ECO:0007669"/>
    <property type="project" value="TreeGrafter"/>
</dbReference>
<dbReference type="InterPro" id="IPR016024">
    <property type="entry name" value="ARM-type_fold"/>
</dbReference>
<feature type="coiled-coil region" evidence="1">
    <location>
        <begin position="187"/>
        <end position="214"/>
    </location>
</feature>
<organism evidence="3 4">
    <name type="scientific">Trichuris muris</name>
    <name type="common">Mouse whipworm</name>
    <dbReference type="NCBI Taxonomy" id="70415"/>
    <lineage>
        <taxon>Eukaryota</taxon>
        <taxon>Metazoa</taxon>
        <taxon>Ecdysozoa</taxon>
        <taxon>Nematoda</taxon>
        <taxon>Enoplea</taxon>
        <taxon>Dorylaimia</taxon>
        <taxon>Trichinellida</taxon>
        <taxon>Trichuridae</taxon>
        <taxon>Trichuris</taxon>
    </lineage>
</organism>
<dbReference type="InterPro" id="IPR006594">
    <property type="entry name" value="LisH"/>
</dbReference>
<dbReference type="PANTHER" id="PTHR32059">
    <property type="entry name" value="RAB11-BINDING PROTEIN RELCH"/>
    <property type="match status" value="1"/>
</dbReference>
<dbReference type="Proteomes" id="UP000046395">
    <property type="component" value="Unassembled WGS sequence"/>
</dbReference>
<evidence type="ECO:0000313" key="4">
    <source>
        <dbReference type="WBParaSite" id="TMUE_1000005566.1"/>
    </source>
</evidence>
<dbReference type="PANTHER" id="PTHR32059:SF0">
    <property type="entry name" value="RAB11-BINDING PROTEIN RELCH"/>
    <property type="match status" value="1"/>
</dbReference>
<evidence type="ECO:0000256" key="2">
    <source>
        <dbReference type="SAM" id="MobiDB-lite"/>
    </source>
</evidence>
<protein>
    <submittedName>
        <fullName evidence="4">LisH domain-containing protein</fullName>
    </submittedName>
</protein>
<dbReference type="Gene3D" id="1.25.10.10">
    <property type="entry name" value="Leucine-rich Repeat Variant"/>
    <property type="match status" value="2"/>
</dbReference>
<dbReference type="InterPro" id="IPR011989">
    <property type="entry name" value="ARM-like"/>
</dbReference>
<dbReference type="GO" id="GO:0005802">
    <property type="term" value="C:trans-Golgi network"/>
    <property type="evidence" value="ECO:0007669"/>
    <property type="project" value="InterPro"/>
</dbReference>
<name>A0A5S6QDX9_TRIMR</name>
<feature type="region of interest" description="Disordered" evidence="2">
    <location>
        <begin position="226"/>
        <end position="253"/>
    </location>
</feature>
<dbReference type="GO" id="GO:0032367">
    <property type="term" value="P:intracellular cholesterol transport"/>
    <property type="evidence" value="ECO:0007669"/>
    <property type="project" value="InterPro"/>
</dbReference>
<accession>A0A5S6QDX9</accession>
<dbReference type="SUPFAM" id="SSF48371">
    <property type="entry name" value="ARM repeat"/>
    <property type="match status" value="1"/>
</dbReference>
<dbReference type="WBParaSite" id="TMUE_1000005566.1">
    <property type="protein sequence ID" value="TMUE_1000005566.1"/>
    <property type="gene ID" value="WBGene00287751"/>
</dbReference>